<evidence type="ECO:0000256" key="2">
    <source>
        <dbReference type="ARBA" id="ARBA00004651"/>
    </source>
</evidence>
<sequence>MNKYVRNMTQGSELKHILMFTLPLLAGNLFQQFYNIVDSVIVGRYLGHEALAAVGATGSITFLFYTLCNGLSAGAGILIAQSFGAGRHDDVKRFIANSAYALGFVGLGLTIISVAFAHLLLQMLDTPQNILANATDYMRTACAGTIAVAGYNWINSVLRALGDSKTPLYFLIVASILNVGLDLLFVMVFGMGVVGAALATVIAQGVSAVGSILFAVKKNEYFRLKREHLRLRREQFVRCMKTGTPIALQNALVSVSMISLQKTANSFGDIVVAAYTATMRVEQLIQQPFNSLGTALSTFAGQNVGAAKPDRVVKGYHRSMLISTAFGLLMLGVFAFTSRYIVGFFVTEEQVIDIGAKALLLSACFYVPLGFIHTTRGLLNGAGDVGFAFLNGLAEVVGRIGFAAILVNIPGVGMWAVWTTTCLTWVLTAVMCLIRYKGGKWRKKCLVDIESAETEVIHAEQ</sequence>
<dbReference type="GO" id="GO:0015297">
    <property type="term" value="F:antiporter activity"/>
    <property type="evidence" value="ECO:0007669"/>
    <property type="project" value="UniProtKB-KW"/>
</dbReference>
<name>A0A174ZP48_9FIRM</name>
<feature type="transmembrane region" description="Helical" evidence="13">
    <location>
        <begin position="415"/>
        <end position="434"/>
    </location>
</feature>
<proteinExistence type="inferred from homology"/>
<dbReference type="OrthoDB" id="9776324at2"/>
<dbReference type="GO" id="GO:0042910">
    <property type="term" value="F:xenobiotic transmembrane transporter activity"/>
    <property type="evidence" value="ECO:0007669"/>
    <property type="project" value="InterPro"/>
</dbReference>
<evidence type="ECO:0000256" key="1">
    <source>
        <dbReference type="ARBA" id="ARBA00003408"/>
    </source>
</evidence>
<keyword evidence="10" id="KW-0406">Ion transport</keyword>
<evidence type="ECO:0000256" key="9">
    <source>
        <dbReference type="ARBA" id="ARBA00022989"/>
    </source>
</evidence>
<keyword evidence="9 13" id="KW-1133">Transmembrane helix</keyword>
<evidence type="ECO:0000256" key="13">
    <source>
        <dbReference type="SAM" id="Phobius"/>
    </source>
</evidence>
<evidence type="ECO:0000256" key="12">
    <source>
        <dbReference type="ARBA" id="ARBA00031636"/>
    </source>
</evidence>
<keyword evidence="8 13" id="KW-0812">Transmembrane</keyword>
<feature type="transmembrane region" description="Helical" evidence="13">
    <location>
        <begin position="385"/>
        <end position="409"/>
    </location>
</feature>
<dbReference type="InterPro" id="IPR002528">
    <property type="entry name" value="MATE_fam"/>
</dbReference>
<comment type="function">
    <text evidence="1">Multidrug efflux pump.</text>
</comment>
<keyword evidence="7" id="KW-1003">Cell membrane</keyword>
<dbReference type="PANTHER" id="PTHR43298">
    <property type="entry name" value="MULTIDRUG RESISTANCE PROTEIN NORM-RELATED"/>
    <property type="match status" value="1"/>
</dbReference>
<evidence type="ECO:0000256" key="6">
    <source>
        <dbReference type="ARBA" id="ARBA00022449"/>
    </source>
</evidence>
<evidence type="ECO:0000256" key="8">
    <source>
        <dbReference type="ARBA" id="ARBA00022692"/>
    </source>
</evidence>
<dbReference type="InterPro" id="IPR050222">
    <property type="entry name" value="MATE_MdtK"/>
</dbReference>
<keyword evidence="11 13" id="KW-0472">Membrane</keyword>
<dbReference type="Proteomes" id="UP000095662">
    <property type="component" value="Unassembled WGS sequence"/>
</dbReference>
<comment type="similarity">
    <text evidence="3">Belongs to the multi antimicrobial extrusion (MATE) (TC 2.A.66.1) family.</text>
</comment>
<dbReference type="Pfam" id="PF01554">
    <property type="entry name" value="MatE"/>
    <property type="match status" value="2"/>
</dbReference>
<protein>
    <recommendedName>
        <fullName evidence="4">Probable multidrug resistance protein NorM</fullName>
    </recommendedName>
    <alternativeName>
        <fullName evidence="12">Multidrug-efflux transporter</fullName>
    </alternativeName>
</protein>
<feature type="transmembrane region" description="Helical" evidence="13">
    <location>
        <begin position="137"/>
        <end position="154"/>
    </location>
</feature>
<evidence type="ECO:0000313" key="15">
    <source>
        <dbReference type="Proteomes" id="UP000095662"/>
    </source>
</evidence>
<feature type="transmembrane region" description="Helical" evidence="13">
    <location>
        <begin position="354"/>
        <end position="373"/>
    </location>
</feature>
<evidence type="ECO:0000256" key="11">
    <source>
        <dbReference type="ARBA" id="ARBA00023136"/>
    </source>
</evidence>
<feature type="transmembrane region" description="Helical" evidence="13">
    <location>
        <begin position="321"/>
        <end position="342"/>
    </location>
</feature>
<comment type="subcellular location">
    <subcellularLocation>
        <location evidence="2">Cell membrane</location>
        <topology evidence="2">Multi-pass membrane protein</topology>
    </subcellularLocation>
</comment>
<evidence type="ECO:0000256" key="4">
    <source>
        <dbReference type="ARBA" id="ARBA00020268"/>
    </source>
</evidence>
<evidence type="ECO:0000313" key="14">
    <source>
        <dbReference type="EMBL" id="CUQ88944.1"/>
    </source>
</evidence>
<evidence type="ECO:0000256" key="3">
    <source>
        <dbReference type="ARBA" id="ARBA00010199"/>
    </source>
</evidence>
<keyword evidence="6" id="KW-0050">Antiport</keyword>
<feature type="transmembrane region" description="Helical" evidence="13">
    <location>
        <begin position="195"/>
        <end position="216"/>
    </location>
</feature>
<gene>
    <name evidence="14" type="primary">mepA_9</name>
    <name evidence="14" type="ORF">ERS852540_01825</name>
</gene>
<feature type="transmembrane region" description="Helical" evidence="13">
    <location>
        <begin position="166"/>
        <end position="189"/>
    </location>
</feature>
<dbReference type="InterPro" id="IPR048279">
    <property type="entry name" value="MdtK-like"/>
</dbReference>
<dbReference type="GO" id="GO:0006811">
    <property type="term" value="P:monoatomic ion transport"/>
    <property type="evidence" value="ECO:0007669"/>
    <property type="project" value="UniProtKB-KW"/>
</dbReference>
<evidence type="ECO:0000256" key="7">
    <source>
        <dbReference type="ARBA" id="ARBA00022475"/>
    </source>
</evidence>
<feature type="transmembrane region" description="Helical" evidence="13">
    <location>
        <begin position="99"/>
        <end position="121"/>
    </location>
</feature>
<organism evidence="14 15">
    <name type="scientific">[Eubacterium] siraeum</name>
    <dbReference type="NCBI Taxonomy" id="39492"/>
    <lineage>
        <taxon>Bacteria</taxon>
        <taxon>Bacillati</taxon>
        <taxon>Bacillota</taxon>
        <taxon>Clostridia</taxon>
        <taxon>Eubacteriales</taxon>
        <taxon>Oscillospiraceae</taxon>
        <taxon>Oscillospiraceae incertae sedis</taxon>
    </lineage>
</organism>
<dbReference type="EMBL" id="CZBY01000015">
    <property type="protein sequence ID" value="CUQ88944.1"/>
    <property type="molecule type" value="Genomic_DNA"/>
</dbReference>
<dbReference type="CDD" id="cd13138">
    <property type="entry name" value="MATE_yoeA_like"/>
    <property type="match status" value="1"/>
</dbReference>
<accession>A0A174ZP48</accession>
<dbReference type="PIRSF" id="PIRSF006603">
    <property type="entry name" value="DinF"/>
    <property type="match status" value="1"/>
</dbReference>
<evidence type="ECO:0000256" key="10">
    <source>
        <dbReference type="ARBA" id="ARBA00023065"/>
    </source>
</evidence>
<keyword evidence="5" id="KW-0813">Transport</keyword>
<dbReference type="NCBIfam" id="TIGR00797">
    <property type="entry name" value="matE"/>
    <property type="match status" value="1"/>
</dbReference>
<dbReference type="AlphaFoldDB" id="A0A174ZP48"/>
<feature type="transmembrane region" description="Helical" evidence="13">
    <location>
        <begin position="50"/>
        <end position="79"/>
    </location>
</feature>
<dbReference type="PANTHER" id="PTHR43298:SF2">
    <property type="entry name" value="FMN_FAD EXPORTER YEEO-RELATED"/>
    <property type="match status" value="1"/>
</dbReference>
<evidence type="ECO:0000256" key="5">
    <source>
        <dbReference type="ARBA" id="ARBA00022448"/>
    </source>
</evidence>
<dbReference type="GO" id="GO:0005886">
    <property type="term" value="C:plasma membrane"/>
    <property type="evidence" value="ECO:0007669"/>
    <property type="project" value="UniProtKB-SubCell"/>
</dbReference>
<reference evidence="14 15" key="1">
    <citation type="submission" date="2015-09" db="EMBL/GenBank/DDBJ databases">
        <authorList>
            <consortium name="Pathogen Informatics"/>
        </authorList>
    </citation>
    <scope>NUCLEOTIDE SEQUENCE [LARGE SCALE GENOMIC DNA]</scope>
    <source>
        <strain evidence="14 15">2789STDY5834928</strain>
    </source>
</reference>